<keyword evidence="2" id="KW-0808">Transferase</keyword>
<accession>A0AB34ITB5</accession>
<keyword evidence="3" id="KW-0547">Nucleotide-binding</keyword>
<feature type="compositionally biased region" description="Basic residues" evidence="6">
    <location>
        <begin position="26"/>
        <end position="37"/>
    </location>
</feature>
<keyword evidence="9" id="KW-1185">Reference proteome</keyword>
<dbReference type="GO" id="GO:0004674">
    <property type="term" value="F:protein serine/threonine kinase activity"/>
    <property type="evidence" value="ECO:0007669"/>
    <property type="project" value="UniProtKB-KW"/>
</dbReference>
<organism evidence="8 9">
    <name type="scientific">Prymnesium parvum</name>
    <name type="common">Toxic golden alga</name>
    <dbReference type="NCBI Taxonomy" id="97485"/>
    <lineage>
        <taxon>Eukaryota</taxon>
        <taxon>Haptista</taxon>
        <taxon>Haptophyta</taxon>
        <taxon>Prymnesiophyceae</taxon>
        <taxon>Prymnesiales</taxon>
        <taxon>Prymnesiaceae</taxon>
        <taxon>Prymnesium</taxon>
    </lineage>
</organism>
<keyword evidence="5" id="KW-0067">ATP-binding</keyword>
<dbReference type="SMART" id="SM00220">
    <property type="entry name" value="S_TKc"/>
    <property type="match status" value="1"/>
</dbReference>
<protein>
    <recommendedName>
        <fullName evidence="7">Protein kinase domain-containing protein</fullName>
    </recommendedName>
</protein>
<comment type="caution">
    <text evidence="8">The sequence shown here is derived from an EMBL/GenBank/DDBJ whole genome shotgun (WGS) entry which is preliminary data.</text>
</comment>
<evidence type="ECO:0000256" key="1">
    <source>
        <dbReference type="ARBA" id="ARBA00022527"/>
    </source>
</evidence>
<feature type="region of interest" description="Disordered" evidence="6">
    <location>
        <begin position="24"/>
        <end position="43"/>
    </location>
</feature>
<dbReference type="PANTHER" id="PTHR24351">
    <property type="entry name" value="RIBOSOMAL PROTEIN S6 KINASE"/>
    <property type="match status" value="1"/>
</dbReference>
<evidence type="ECO:0000256" key="6">
    <source>
        <dbReference type="SAM" id="MobiDB-lite"/>
    </source>
</evidence>
<dbReference type="AlphaFoldDB" id="A0AB34ITB5"/>
<dbReference type="Proteomes" id="UP001515480">
    <property type="component" value="Unassembled WGS sequence"/>
</dbReference>
<dbReference type="PROSITE" id="PS50011">
    <property type="entry name" value="PROTEIN_KINASE_DOM"/>
    <property type="match status" value="1"/>
</dbReference>
<feature type="domain" description="Protein kinase" evidence="7">
    <location>
        <begin position="136"/>
        <end position="424"/>
    </location>
</feature>
<dbReference type="InterPro" id="IPR000719">
    <property type="entry name" value="Prot_kinase_dom"/>
</dbReference>
<evidence type="ECO:0000256" key="4">
    <source>
        <dbReference type="ARBA" id="ARBA00022777"/>
    </source>
</evidence>
<evidence type="ECO:0000256" key="2">
    <source>
        <dbReference type="ARBA" id="ARBA00022679"/>
    </source>
</evidence>
<gene>
    <name evidence="8" type="ORF">AB1Y20_007971</name>
</gene>
<keyword evidence="4" id="KW-0418">Kinase</keyword>
<name>A0AB34ITB5_PRYPA</name>
<reference evidence="8 9" key="1">
    <citation type="journal article" date="2024" name="Science">
        <title>Giant polyketide synthase enzymes in the biosynthesis of giant marine polyether toxins.</title>
        <authorList>
            <person name="Fallon T.R."/>
            <person name="Shende V.V."/>
            <person name="Wierzbicki I.H."/>
            <person name="Pendleton A.L."/>
            <person name="Watervoot N.F."/>
            <person name="Auber R.P."/>
            <person name="Gonzalez D.J."/>
            <person name="Wisecaver J.H."/>
            <person name="Moore B.S."/>
        </authorList>
    </citation>
    <scope>NUCLEOTIDE SEQUENCE [LARGE SCALE GENOMIC DNA]</scope>
    <source>
        <strain evidence="8 9">12B1</strain>
    </source>
</reference>
<sequence>MHDNDADALERLIDAQCLAADLSFSRPRKPSAKPRPKPRADDAVRLAKAHRAARAKQRCLDRASRRPSRAAAAEPCASLPPAEATLRLQCAHRRLAARRSSRAAAATHAARALAFLLRHPLWTLAPRLSPLAAAPLAAGRRLGATRAAVVYQPHGARLAVKAVALRGEAAAHAAQEAHLLARAQRLGGHKHLIRLHGTFIAGGHARLALELAAGDLHAWMRRARGGLARCEALAHARALGAGLGHLHGAEICHRDVKLSNALLMEDGMLKLADLGLGLHASQLRDGRATGACGTPATMAPEVLSRGSYCPFTADAWSFGICVLTLLAPRDFDEHDDRRVAFYPFSQPDESCDDFAAFAAPLAAPPGLAAGGEGPTARLLRRRALLGEAAPQLPRRLVQLIDRLLAPAPTRLLVAEAADALLEAE</sequence>
<evidence type="ECO:0000256" key="5">
    <source>
        <dbReference type="ARBA" id="ARBA00022840"/>
    </source>
</evidence>
<dbReference type="EMBL" id="JBGBPQ010000018">
    <property type="protein sequence ID" value="KAL1507115.1"/>
    <property type="molecule type" value="Genomic_DNA"/>
</dbReference>
<keyword evidence="1" id="KW-0723">Serine/threonine-protein kinase</keyword>
<evidence type="ECO:0000256" key="3">
    <source>
        <dbReference type="ARBA" id="ARBA00022741"/>
    </source>
</evidence>
<dbReference type="GO" id="GO:0005524">
    <property type="term" value="F:ATP binding"/>
    <property type="evidence" value="ECO:0007669"/>
    <property type="project" value="UniProtKB-KW"/>
</dbReference>
<dbReference type="Pfam" id="PF00069">
    <property type="entry name" value="Pkinase"/>
    <property type="match status" value="1"/>
</dbReference>
<dbReference type="InterPro" id="IPR011009">
    <property type="entry name" value="Kinase-like_dom_sf"/>
</dbReference>
<proteinExistence type="predicted"/>
<evidence type="ECO:0000313" key="8">
    <source>
        <dbReference type="EMBL" id="KAL1507115.1"/>
    </source>
</evidence>
<dbReference type="SUPFAM" id="SSF56112">
    <property type="entry name" value="Protein kinase-like (PK-like)"/>
    <property type="match status" value="1"/>
</dbReference>
<evidence type="ECO:0000313" key="9">
    <source>
        <dbReference type="Proteomes" id="UP001515480"/>
    </source>
</evidence>
<feature type="region of interest" description="Disordered" evidence="6">
    <location>
        <begin position="55"/>
        <end position="75"/>
    </location>
</feature>
<evidence type="ECO:0000259" key="7">
    <source>
        <dbReference type="PROSITE" id="PS50011"/>
    </source>
</evidence>
<dbReference type="Gene3D" id="1.10.510.10">
    <property type="entry name" value="Transferase(Phosphotransferase) domain 1"/>
    <property type="match status" value="1"/>
</dbReference>